<evidence type="ECO:0000259" key="3">
    <source>
        <dbReference type="PROSITE" id="PS51831"/>
    </source>
</evidence>
<name>A0A8E6EU55_9BACT</name>
<dbReference type="RefSeq" id="WP_213498179.1">
    <property type="nucleotide sequence ID" value="NZ_CP074694.1"/>
</dbReference>
<proteinExistence type="inferred from homology"/>
<dbReference type="InterPro" id="IPR006261">
    <property type="entry name" value="dGTPase"/>
</dbReference>
<gene>
    <name evidence="4" type="ORF">KIH39_05065</name>
</gene>
<dbReference type="KEGG" id="tsph:KIH39_05065"/>
<sequence length="393" mass="46077">MQWFEMEDRWLAPYAMRGQASRGRVYPESPHPFRTIFQRDRERIIHCTAFRRLMGKTQVLVGKINDHHRTRLTHTLEVVQISRTIARRLRLNEDLTEAIALSHDLGHPPFGHAGETALADLMKEHGGFEHNLFGLRRVDWLEDRYPEFPGLNLSWELREAFVQHCKNQKSPECQPFLQAGGPLLEQQLADTVDSLAYDTHDIDDALGTDLIDFDEIRNVPIWRRGEKIVSDLYTNLNKEDFRKAVIRELIAWQVNDLIAETELRLQRFQVKVLEDVRKCAEPLVQFSPEVAALKIELEGFLRDRVYRHPRVMRMAVKGKRILEELFREFVRVPDLLPTNHLQRWSGAPERVTHQRPQKLIVESLERVICDYLAGMTDRFAKLEYSRLFQADTD</sequence>
<dbReference type="InterPro" id="IPR006674">
    <property type="entry name" value="HD_domain"/>
</dbReference>
<dbReference type="EMBL" id="CP074694">
    <property type="protein sequence ID" value="QVL33289.1"/>
    <property type="molecule type" value="Genomic_DNA"/>
</dbReference>
<dbReference type="Proteomes" id="UP000676194">
    <property type="component" value="Chromosome"/>
</dbReference>
<keyword evidence="5" id="KW-1185">Reference proteome</keyword>
<dbReference type="InterPro" id="IPR003607">
    <property type="entry name" value="HD/PDEase_dom"/>
</dbReference>
<dbReference type="InterPro" id="IPR026875">
    <property type="entry name" value="PHydrolase_assoc_dom"/>
</dbReference>
<dbReference type="CDD" id="cd00077">
    <property type="entry name" value="HDc"/>
    <property type="match status" value="1"/>
</dbReference>
<comment type="similarity">
    <text evidence="2">Belongs to the dGTPase family. Type 2 subfamily.</text>
</comment>
<accession>A0A8E6EU55</accession>
<evidence type="ECO:0000256" key="2">
    <source>
        <dbReference type="HAMAP-Rule" id="MF_01212"/>
    </source>
</evidence>
<dbReference type="NCBIfam" id="TIGR01353">
    <property type="entry name" value="dGTP_triPase"/>
    <property type="match status" value="1"/>
</dbReference>
<dbReference type="HAMAP" id="MF_01212">
    <property type="entry name" value="dGTPase_type2"/>
    <property type="match status" value="1"/>
</dbReference>
<keyword evidence="1 2" id="KW-0378">Hydrolase</keyword>
<dbReference type="GO" id="GO:0006203">
    <property type="term" value="P:dGTP catabolic process"/>
    <property type="evidence" value="ECO:0007669"/>
    <property type="project" value="TreeGrafter"/>
</dbReference>
<reference evidence="4" key="1">
    <citation type="submission" date="2021-05" db="EMBL/GenBank/DDBJ databases">
        <title>Complete genome sequence of the cellulolytic planctomycete Telmatocola sphagniphila SP2T and characterization of the first cellulase from planctomycetes.</title>
        <authorList>
            <person name="Rakitin A.L."/>
            <person name="Beletsky A.V."/>
            <person name="Naumoff D.G."/>
            <person name="Kulichevskaya I.S."/>
            <person name="Mardanov A.V."/>
            <person name="Ravin N.V."/>
            <person name="Dedysh S.N."/>
        </authorList>
    </citation>
    <scope>NUCLEOTIDE SEQUENCE</scope>
    <source>
        <strain evidence="4">SP2T</strain>
    </source>
</reference>
<evidence type="ECO:0000313" key="5">
    <source>
        <dbReference type="Proteomes" id="UP000676194"/>
    </source>
</evidence>
<dbReference type="Gene3D" id="1.10.3210.10">
    <property type="entry name" value="Hypothetical protein af1432"/>
    <property type="match status" value="1"/>
</dbReference>
<protein>
    <recommendedName>
        <fullName evidence="2">Deoxyguanosinetriphosphate triphosphohydrolase-like protein</fullName>
    </recommendedName>
</protein>
<feature type="domain" description="HD" evidence="3">
    <location>
        <begin position="71"/>
        <end position="198"/>
    </location>
</feature>
<dbReference type="InterPro" id="IPR050135">
    <property type="entry name" value="dGTPase-like"/>
</dbReference>
<dbReference type="GO" id="GO:0008832">
    <property type="term" value="F:dGTPase activity"/>
    <property type="evidence" value="ECO:0007669"/>
    <property type="project" value="TreeGrafter"/>
</dbReference>
<evidence type="ECO:0000256" key="1">
    <source>
        <dbReference type="ARBA" id="ARBA00022801"/>
    </source>
</evidence>
<dbReference type="SUPFAM" id="SSF109604">
    <property type="entry name" value="HD-domain/PDEase-like"/>
    <property type="match status" value="1"/>
</dbReference>
<dbReference type="Pfam" id="PF13286">
    <property type="entry name" value="HD_assoc"/>
    <property type="match status" value="1"/>
</dbReference>
<evidence type="ECO:0000313" key="4">
    <source>
        <dbReference type="EMBL" id="QVL33289.1"/>
    </source>
</evidence>
<dbReference type="PROSITE" id="PS51831">
    <property type="entry name" value="HD"/>
    <property type="match status" value="1"/>
</dbReference>
<dbReference type="InterPro" id="IPR023023">
    <property type="entry name" value="dNTPase_2"/>
</dbReference>
<dbReference type="PANTHER" id="PTHR11373">
    <property type="entry name" value="DEOXYNUCLEOSIDE TRIPHOSPHATE TRIPHOSPHOHYDROLASE"/>
    <property type="match status" value="1"/>
</dbReference>
<dbReference type="SMART" id="SM00471">
    <property type="entry name" value="HDc"/>
    <property type="match status" value="1"/>
</dbReference>
<organism evidence="4 5">
    <name type="scientific">Telmatocola sphagniphila</name>
    <dbReference type="NCBI Taxonomy" id="1123043"/>
    <lineage>
        <taxon>Bacteria</taxon>
        <taxon>Pseudomonadati</taxon>
        <taxon>Planctomycetota</taxon>
        <taxon>Planctomycetia</taxon>
        <taxon>Gemmatales</taxon>
        <taxon>Gemmataceae</taxon>
    </lineage>
</organism>
<dbReference type="NCBIfam" id="NF002326">
    <property type="entry name" value="PRK01286.1-1"/>
    <property type="match status" value="1"/>
</dbReference>
<dbReference type="AlphaFoldDB" id="A0A8E6EU55"/>
<dbReference type="PANTHER" id="PTHR11373:SF43">
    <property type="entry name" value="DEOXYGUANOSINETRIPHOSPHATE TRIPHOSPHOHYDROLASE-LIKE PROTEIN"/>
    <property type="match status" value="1"/>
</dbReference>
<dbReference type="Pfam" id="PF01966">
    <property type="entry name" value="HD"/>
    <property type="match status" value="1"/>
</dbReference>